<dbReference type="Pfam" id="PF00037">
    <property type="entry name" value="Fer4"/>
    <property type="match status" value="1"/>
</dbReference>
<dbReference type="eggNOG" id="COG1149">
    <property type="taxonomic scope" value="Bacteria"/>
</dbReference>
<evidence type="ECO:0000256" key="3">
    <source>
        <dbReference type="ARBA" id="ARBA00023014"/>
    </source>
</evidence>
<gene>
    <name evidence="6" type="ordered locus">Nther_1753</name>
</gene>
<dbReference type="PROSITE" id="PS00198">
    <property type="entry name" value="4FE4S_FER_1"/>
    <property type="match status" value="1"/>
</dbReference>
<sequence>MNDKIVETGVPSEKLQEQVKPPEHRREQGPVVMVECFQEIPCDPCNKACNFGAIKPFEDINDLPEVDFDKCNGCGVCVGYCPGLAIFIIDETYSQETDLVKIPYEFSPLPEKGQVVQGLDREGKYVTDVKVSQVRESSRKNRVYILSLEVPKGYGYTVRNISFTSEGGSS</sequence>
<evidence type="ECO:0000256" key="2">
    <source>
        <dbReference type="ARBA" id="ARBA00023004"/>
    </source>
</evidence>
<dbReference type="InterPro" id="IPR017900">
    <property type="entry name" value="4Fe4S_Fe_S_CS"/>
</dbReference>
<dbReference type="Proteomes" id="UP000001683">
    <property type="component" value="Chromosome"/>
</dbReference>
<evidence type="ECO:0000256" key="1">
    <source>
        <dbReference type="ARBA" id="ARBA00022723"/>
    </source>
</evidence>
<evidence type="ECO:0000259" key="5">
    <source>
        <dbReference type="PROSITE" id="PS51379"/>
    </source>
</evidence>
<dbReference type="InParanoid" id="B2A5H2"/>
<dbReference type="RefSeq" id="WP_012448194.1">
    <property type="nucleotide sequence ID" value="NC_010718.1"/>
</dbReference>
<reference evidence="6 7" key="2">
    <citation type="journal article" date="2011" name="J. Bacteriol.">
        <title>Complete genome sequence of the anaerobic, halophilic alkalithermophile Natranaerobius thermophilus JW/NM-WN-LF.</title>
        <authorList>
            <person name="Zhao B."/>
            <person name="Mesbah N.M."/>
            <person name="Dalin E."/>
            <person name="Goodwin L."/>
            <person name="Nolan M."/>
            <person name="Pitluck S."/>
            <person name="Chertkov O."/>
            <person name="Brettin T.S."/>
            <person name="Han J."/>
            <person name="Larimer F.W."/>
            <person name="Land M.L."/>
            <person name="Hauser L."/>
            <person name="Kyrpides N."/>
            <person name="Wiegel J."/>
        </authorList>
    </citation>
    <scope>NUCLEOTIDE SEQUENCE [LARGE SCALE GENOMIC DNA]</scope>
    <source>
        <strain evidence="7">ATCC BAA-1301 / DSM 18059 / JW/NM-WN-LF</strain>
    </source>
</reference>
<dbReference type="STRING" id="457570.Nther_1753"/>
<organism evidence="6 7">
    <name type="scientific">Natranaerobius thermophilus (strain ATCC BAA-1301 / DSM 18059 / JW/NM-WN-LF)</name>
    <dbReference type="NCBI Taxonomy" id="457570"/>
    <lineage>
        <taxon>Bacteria</taxon>
        <taxon>Bacillati</taxon>
        <taxon>Bacillota</taxon>
        <taxon>Clostridia</taxon>
        <taxon>Natranaerobiales</taxon>
        <taxon>Natranaerobiaceae</taxon>
        <taxon>Natranaerobius</taxon>
    </lineage>
</organism>
<dbReference type="HOGENOM" id="CLU_1582974_0_0_9"/>
<dbReference type="Gene3D" id="3.30.70.20">
    <property type="match status" value="1"/>
</dbReference>
<dbReference type="InterPro" id="IPR017896">
    <property type="entry name" value="4Fe4S_Fe-S-bd"/>
</dbReference>
<evidence type="ECO:0000313" key="7">
    <source>
        <dbReference type="Proteomes" id="UP000001683"/>
    </source>
</evidence>
<keyword evidence="2" id="KW-0408">Iron</keyword>
<dbReference type="GO" id="GO:0046872">
    <property type="term" value="F:metal ion binding"/>
    <property type="evidence" value="ECO:0007669"/>
    <property type="project" value="UniProtKB-KW"/>
</dbReference>
<feature type="region of interest" description="Disordered" evidence="4">
    <location>
        <begin position="1"/>
        <end position="25"/>
    </location>
</feature>
<dbReference type="KEGG" id="nth:Nther_1753"/>
<keyword evidence="3" id="KW-0411">Iron-sulfur</keyword>
<protein>
    <submittedName>
        <fullName evidence="6">4Fe-4S ferredoxin iron-sulfur binding domain protein</fullName>
    </submittedName>
</protein>
<reference evidence="6 7" key="1">
    <citation type="submission" date="2008-04" db="EMBL/GenBank/DDBJ databases">
        <title>Complete sequence of chromosome of Natranaerobius thermophilus JW/NM-WN-LF.</title>
        <authorList>
            <consortium name="US DOE Joint Genome Institute"/>
            <person name="Copeland A."/>
            <person name="Lucas S."/>
            <person name="Lapidus A."/>
            <person name="Glavina del Rio T."/>
            <person name="Dalin E."/>
            <person name="Tice H."/>
            <person name="Bruce D."/>
            <person name="Goodwin L."/>
            <person name="Pitluck S."/>
            <person name="Chertkov O."/>
            <person name="Brettin T."/>
            <person name="Detter J.C."/>
            <person name="Han C."/>
            <person name="Kuske C.R."/>
            <person name="Schmutz J."/>
            <person name="Larimer F."/>
            <person name="Land M."/>
            <person name="Hauser L."/>
            <person name="Kyrpides N."/>
            <person name="Lykidis A."/>
            <person name="Mesbah N.M."/>
            <person name="Wiegel J."/>
        </authorList>
    </citation>
    <scope>NUCLEOTIDE SEQUENCE [LARGE SCALE GENOMIC DNA]</scope>
    <source>
        <strain evidence="7">ATCC BAA-1301 / DSM 18059 / JW/NM-WN-LF</strain>
    </source>
</reference>
<evidence type="ECO:0000256" key="4">
    <source>
        <dbReference type="SAM" id="MobiDB-lite"/>
    </source>
</evidence>
<keyword evidence="7" id="KW-1185">Reference proteome</keyword>
<dbReference type="GO" id="GO:0051536">
    <property type="term" value="F:iron-sulfur cluster binding"/>
    <property type="evidence" value="ECO:0007669"/>
    <property type="project" value="UniProtKB-KW"/>
</dbReference>
<proteinExistence type="predicted"/>
<evidence type="ECO:0000313" key="6">
    <source>
        <dbReference type="EMBL" id="ACB85327.1"/>
    </source>
</evidence>
<feature type="compositionally biased region" description="Basic and acidic residues" evidence="4">
    <location>
        <begin position="14"/>
        <end position="25"/>
    </location>
</feature>
<accession>B2A5H2</accession>
<dbReference type="PROSITE" id="PS51379">
    <property type="entry name" value="4FE4S_FER_2"/>
    <property type="match status" value="1"/>
</dbReference>
<feature type="domain" description="4Fe-4S ferredoxin-type" evidence="5">
    <location>
        <begin position="62"/>
        <end position="91"/>
    </location>
</feature>
<dbReference type="AlphaFoldDB" id="B2A5H2"/>
<dbReference type="OrthoDB" id="9801699at2"/>
<keyword evidence="1" id="KW-0479">Metal-binding</keyword>
<dbReference type="SUPFAM" id="SSF54862">
    <property type="entry name" value="4Fe-4S ferredoxins"/>
    <property type="match status" value="1"/>
</dbReference>
<dbReference type="EMBL" id="CP001034">
    <property type="protein sequence ID" value="ACB85327.1"/>
    <property type="molecule type" value="Genomic_DNA"/>
</dbReference>
<name>B2A5H2_NATTJ</name>